<sequence>MGIENRFLLRTGSDCFDSLESFASFANDSLIDSERARMTSPRTLRSLRKIDLKTAPVHRDNFSSGSSSRSTKLIHGGVRYLQKAIMKLDYKQKPYFAICMNIRGSWSVLTHHACLSPPQNPFPHSHKVKCEPPISSQRGVQAYRKMIGQHIDARMNLAVALTAARYGAAIANYTEVMHLLKRADPQTGTERVCGAHCGDVITGQEFDVGAKCVINAMGPFTDTLWKMDDQKNPDIYQPNPGLLQPGPLVPSPPQQTKGQGLHSFVEEHGRMGMGECEEVSYQRGLSHCVESHHSPCMSSSASLLYCTQFDALDFQLRI</sequence>
<organism evidence="5 6">
    <name type="scientific">Solea senegalensis</name>
    <name type="common">Senegalese sole</name>
    <dbReference type="NCBI Taxonomy" id="28829"/>
    <lineage>
        <taxon>Eukaryota</taxon>
        <taxon>Metazoa</taxon>
        <taxon>Chordata</taxon>
        <taxon>Craniata</taxon>
        <taxon>Vertebrata</taxon>
        <taxon>Euteleostomi</taxon>
        <taxon>Actinopterygii</taxon>
        <taxon>Neopterygii</taxon>
        <taxon>Teleostei</taxon>
        <taxon>Neoteleostei</taxon>
        <taxon>Acanthomorphata</taxon>
        <taxon>Carangaria</taxon>
        <taxon>Pleuronectiformes</taxon>
        <taxon>Pleuronectoidei</taxon>
        <taxon>Soleidae</taxon>
        <taxon>Solea</taxon>
    </lineage>
</organism>
<proteinExistence type="predicted"/>
<keyword evidence="4" id="KW-0560">Oxidoreductase</keyword>
<dbReference type="PANTHER" id="PTHR11985:SF15">
    <property type="entry name" value="GLYCEROL-3-PHOSPHATE DEHYDROGENASE, MITOCHONDRIAL"/>
    <property type="match status" value="1"/>
</dbReference>
<keyword evidence="2" id="KW-0285">Flavoprotein</keyword>
<keyword evidence="6" id="KW-1185">Reference proteome</keyword>
<evidence type="ECO:0000313" key="6">
    <source>
        <dbReference type="Proteomes" id="UP000693946"/>
    </source>
</evidence>
<dbReference type="PANTHER" id="PTHR11985">
    <property type="entry name" value="GLYCEROL-3-PHOSPHATE DEHYDROGENASE"/>
    <property type="match status" value="1"/>
</dbReference>
<accession>A0AAV6RD58</accession>
<evidence type="ECO:0000256" key="4">
    <source>
        <dbReference type="ARBA" id="ARBA00023002"/>
    </source>
</evidence>
<dbReference type="InterPro" id="IPR000447">
    <property type="entry name" value="G3P_DH_FAD-dep"/>
</dbReference>
<evidence type="ECO:0000313" key="5">
    <source>
        <dbReference type="EMBL" id="KAG7502648.1"/>
    </source>
</evidence>
<evidence type="ECO:0000256" key="3">
    <source>
        <dbReference type="ARBA" id="ARBA00022827"/>
    </source>
</evidence>
<dbReference type="Proteomes" id="UP000693946">
    <property type="component" value="Linkage Group LG2"/>
</dbReference>
<comment type="caution">
    <text evidence="5">The sequence shown here is derived from an EMBL/GenBank/DDBJ whole genome shotgun (WGS) entry which is preliminary data.</text>
</comment>
<keyword evidence="3" id="KW-0274">FAD</keyword>
<dbReference type="GO" id="GO:0006072">
    <property type="term" value="P:glycerol-3-phosphate metabolic process"/>
    <property type="evidence" value="ECO:0007669"/>
    <property type="project" value="InterPro"/>
</dbReference>
<gene>
    <name evidence="5" type="ORF">JOB18_023813</name>
</gene>
<dbReference type="AlphaFoldDB" id="A0AAV6RD58"/>
<evidence type="ECO:0000256" key="1">
    <source>
        <dbReference type="ARBA" id="ARBA00013029"/>
    </source>
</evidence>
<dbReference type="EC" id="1.1.5.3" evidence="1"/>
<protein>
    <recommendedName>
        <fullName evidence="1">glycerol-3-phosphate dehydrogenase</fullName>
        <ecNumber evidence="1">1.1.5.3</ecNumber>
    </recommendedName>
</protein>
<evidence type="ECO:0000256" key="2">
    <source>
        <dbReference type="ARBA" id="ARBA00022630"/>
    </source>
</evidence>
<dbReference type="EMBL" id="JAGKHQ010000012">
    <property type="protein sequence ID" value="KAG7502648.1"/>
    <property type="molecule type" value="Genomic_DNA"/>
</dbReference>
<dbReference type="GO" id="GO:0004368">
    <property type="term" value="F:glycerol-3-phosphate dehydrogenase (quinone) activity"/>
    <property type="evidence" value="ECO:0007669"/>
    <property type="project" value="UniProtKB-EC"/>
</dbReference>
<dbReference type="GO" id="GO:0005739">
    <property type="term" value="C:mitochondrion"/>
    <property type="evidence" value="ECO:0007669"/>
    <property type="project" value="TreeGrafter"/>
</dbReference>
<name>A0AAV6RD58_SOLSE</name>
<reference evidence="5 6" key="1">
    <citation type="journal article" date="2021" name="Sci. Rep.">
        <title>Chromosome anchoring in Senegalese sole (Solea senegalensis) reveals sex-associated markers and genome rearrangements in flatfish.</title>
        <authorList>
            <person name="Guerrero-Cozar I."/>
            <person name="Gomez-Garrido J."/>
            <person name="Berbel C."/>
            <person name="Martinez-Blanch J.F."/>
            <person name="Alioto T."/>
            <person name="Claros M.G."/>
            <person name="Gagnaire P.A."/>
            <person name="Manchado M."/>
        </authorList>
    </citation>
    <scope>NUCLEOTIDE SEQUENCE [LARGE SCALE GENOMIC DNA]</scope>
    <source>
        <strain evidence="5">Sse05_10M</strain>
    </source>
</reference>